<organism evidence="4 5">
    <name type="scientific">Castilleja foliolosa</name>
    <dbReference type="NCBI Taxonomy" id="1961234"/>
    <lineage>
        <taxon>Eukaryota</taxon>
        <taxon>Viridiplantae</taxon>
        <taxon>Streptophyta</taxon>
        <taxon>Embryophyta</taxon>
        <taxon>Tracheophyta</taxon>
        <taxon>Spermatophyta</taxon>
        <taxon>Magnoliopsida</taxon>
        <taxon>eudicotyledons</taxon>
        <taxon>Gunneridae</taxon>
        <taxon>Pentapetalae</taxon>
        <taxon>asterids</taxon>
        <taxon>lamiids</taxon>
        <taxon>Lamiales</taxon>
        <taxon>Orobanchaceae</taxon>
        <taxon>Pedicularideae</taxon>
        <taxon>Castillejinae</taxon>
        <taxon>Castilleja</taxon>
    </lineage>
</organism>
<sequence>MMRKVISNPSNLTAAIFRRHSAPTFRITHRRLFSDEPASSNSQTPTRVSELPRVDSLVDGCDYKHWLVVMHPPENYPQREEIVQQYVTTLSQALGSEKGAMESIYSVSTKYYYAFSCKLDEHMIHKIKSLPRVKWVLPDSYLRTQESGYGGGEPFIDGKVVPYDEKYHADWLRDNYGEGYTERNCSRRRRRRKRGSRNSHATHD</sequence>
<keyword evidence="1" id="KW-0809">Transit peptide</keyword>
<dbReference type="GO" id="GO:0016070">
    <property type="term" value="P:RNA metabolic process"/>
    <property type="evidence" value="ECO:0007669"/>
    <property type="project" value="UniProtKB-ARBA"/>
</dbReference>
<evidence type="ECO:0000259" key="3">
    <source>
        <dbReference type="Pfam" id="PF21864"/>
    </source>
</evidence>
<dbReference type="InterPro" id="IPR039206">
    <property type="entry name" value="MORF/ORRM1/DAG-like"/>
</dbReference>
<dbReference type="EMBL" id="JAVIJP010000039">
    <property type="protein sequence ID" value="KAL3627214.1"/>
    <property type="molecule type" value="Genomic_DNA"/>
</dbReference>
<feature type="compositionally biased region" description="Basic residues" evidence="2">
    <location>
        <begin position="186"/>
        <end position="197"/>
    </location>
</feature>
<dbReference type="InterPro" id="IPR054059">
    <property type="entry name" value="MORF/ORRM1/DAG-like_MORF"/>
</dbReference>
<reference evidence="5" key="1">
    <citation type="journal article" date="2024" name="IScience">
        <title>Strigolactones Initiate the Formation of Haustorium-like Structures in Castilleja.</title>
        <authorList>
            <person name="Buerger M."/>
            <person name="Peterson D."/>
            <person name="Chory J."/>
        </authorList>
    </citation>
    <scope>NUCLEOTIDE SEQUENCE [LARGE SCALE GENOMIC DNA]</scope>
</reference>
<feature type="region of interest" description="Disordered" evidence="2">
    <location>
        <begin position="182"/>
        <end position="204"/>
    </location>
</feature>
<dbReference type="PANTHER" id="PTHR31346:SF12">
    <property type="entry name" value="MULTIPLE ORGANELLAR RNA EDITING FACTOR 7, MITOCHONDRIAL"/>
    <property type="match status" value="1"/>
</dbReference>
<evidence type="ECO:0000256" key="1">
    <source>
        <dbReference type="ARBA" id="ARBA00022946"/>
    </source>
</evidence>
<proteinExistence type="predicted"/>
<gene>
    <name evidence="4" type="ORF">CASFOL_028577</name>
</gene>
<dbReference type="Proteomes" id="UP001632038">
    <property type="component" value="Unassembled WGS sequence"/>
</dbReference>
<dbReference type="InterPro" id="IPR037045">
    <property type="entry name" value="S8pro/Inhibitor_I9_sf"/>
</dbReference>
<protein>
    <recommendedName>
        <fullName evidence="3">MORF/ORRM1/DAG-like MORF domain-containing protein</fullName>
    </recommendedName>
</protein>
<dbReference type="AlphaFoldDB" id="A0ABD3CD03"/>
<dbReference type="PANTHER" id="PTHR31346">
    <property type="entry name" value="MULTIPLE ORGANELLAR RNA EDITING FACTOR 2, CHLOROPLASTIC-RELATED-RELATED"/>
    <property type="match status" value="1"/>
</dbReference>
<accession>A0ABD3CD03</accession>
<evidence type="ECO:0000313" key="5">
    <source>
        <dbReference type="Proteomes" id="UP001632038"/>
    </source>
</evidence>
<feature type="domain" description="MORF/ORRM1/DAG-like MORF" evidence="3">
    <location>
        <begin position="63"/>
        <end position="151"/>
    </location>
</feature>
<dbReference type="Pfam" id="PF21864">
    <property type="entry name" value="MORF_dom"/>
    <property type="match status" value="1"/>
</dbReference>
<name>A0ABD3CD03_9LAMI</name>
<dbReference type="Gene3D" id="3.30.70.80">
    <property type="entry name" value="Peptidase S8 propeptide/proteinase inhibitor I9"/>
    <property type="match status" value="1"/>
</dbReference>
<evidence type="ECO:0000256" key="2">
    <source>
        <dbReference type="SAM" id="MobiDB-lite"/>
    </source>
</evidence>
<comment type="caution">
    <text evidence="4">The sequence shown here is derived from an EMBL/GenBank/DDBJ whole genome shotgun (WGS) entry which is preliminary data.</text>
</comment>
<evidence type="ECO:0000313" key="4">
    <source>
        <dbReference type="EMBL" id="KAL3627214.1"/>
    </source>
</evidence>
<keyword evidence="5" id="KW-1185">Reference proteome</keyword>